<feature type="domain" description="PucR C-terminal helix-turn-helix" evidence="2">
    <location>
        <begin position="345"/>
        <end position="401"/>
    </location>
</feature>
<accession>A0ABP9QG53</accession>
<dbReference type="PANTHER" id="PTHR33744">
    <property type="entry name" value="CARBOHYDRATE DIACID REGULATOR"/>
    <property type="match status" value="1"/>
</dbReference>
<feature type="domain" description="CdaR GGDEF-like" evidence="4">
    <location>
        <begin position="185"/>
        <end position="295"/>
    </location>
</feature>
<protein>
    <submittedName>
        <fullName evidence="5">Helix-turn-helix domain-containing protein</fullName>
    </submittedName>
</protein>
<dbReference type="PANTHER" id="PTHR33744:SF1">
    <property type="entry name" value="DNA-BINDING TRANSCRIPTIONAL ACTIVATOR ADER"/>
    <property type="match status" value="1"/>
</dbReference>
<feature type="domain" description="RsbT co-antagonist protein RsbRD N-terminal" evidence="3">
    <location>
        <begin position="31"/>
        <end position="169"/>
    </location>
</feature>
<comment type="caution">
    <text evidence="5">The sequence shown here is derived from an EMBL/GenBank/DDBJ whole genome shotgun (WGS) entry which is preliminary data.</text>
</comment>
<dbReference type="InterPro" id="IPR051448">
    <property type="entry name" value="CdaR-like_regulators"/>
</dbReference>
<dbReference type="InterPro" id="IPR025751">
    <property type="entry name" value="RsbRD_N_dom"/>
</dbReference>
<evidence type="ECO:0000313" key="6">
    <source>
        <dbReference type="Proteomes" id="UP001428817"/>
    </source>
</evidence>
<evidence type="ECO:0000256" key="1">
    <source>
        <dbReference type="ARBA" id="ARBA00006754"/>
    </source>
</evidence>
<evidence type="ECO:0000313" key="5">
    <source>
        <dbReference type="EMBL" id="GAA5161342.1"/>
    </source>
</evidence>
<evidence type="ECO:0000259" key="4">
    <source>
        <dbReference type="Pfam" id="PF17853"/>
    </source>
</evidence>
<comment type="similarity">
    <text evidence="1">Belongs to the CdaR family.</text>
</comment>
<name>A0ABP9QG53_9PSEU</name>
<dbReference type="Pfam" id="PF14361">
    <property type="entry name" value="RsbRD_N"/>
    <property type="match status" value="1"/>
</dbReference>
<dbReference type="Gene3D" id="1.10.10.2840">
    <property type="entry name" value="PucR C-terminal helix-turn-helix domain"/>
    <property type="match status" value="1"/>
</dbReference>
<dbReference type="Proteomes" id="UP001428817">
    <property type="component" value="Unassembled WGS sequence"/>
</dbReference>
<organism evidence="5 6">
    <name type="scientific">Pseudonocardia eucalypti</name>
    <dbReference type="NCBI Taxonomy" id="648755"/>
    <lineage>
        <taxon>Bacteria</taxon>
        <taxon>Bacillati</taxon>
        <taxon>Actinomycetota</taxon>
        <taxon>Actinomycetes</taxon>
        <taxon>Pseudonocardiales</taxon>
        <taxon>Pseudonocardiaceae</taxon>
        <taxon>Pseudonocardia</taxon>
    </lineage>
</organism>
<reference evidence="6" key="1">
    <citation type="journal article" date="2019" name="Int. J. Syst. Evol. Microbiol.">
        <title>The Global Catalogue of Microorganisms (GCM) 10K type strain sequencing project: providing services to taxonomists for standard genome sequencing and annotation.</title>
        <authorList>
            <consortium name="The Broad Institute Genomics Platform"/>
            <consortium name="The Broad Institute Genome Sequencing Center for Infectious Disease"/>
            <person name="Wu L."/>
            <person name="Ma J."/>
        </authorList>
    </citation>
    <scope>NUCLEOTIDE SEQUENCE [LARGE SCALE GENOMIC DNA]</scope>
    <source>
        <strain evidence="6">JCM 18303</strain>
    </source>
</reference>
<sequence>MEPIDEEAIDARLFELGAAISDGFGGVGRGITELLLAEIPELRGDEIVEGLLNASVEENVGAMLSLLGLRVPVESIAVPGAAAEYARRLAQRGVSVIPLVRAYRLGHASFLDWSMDQIAAQEKDQAMSQAITRRVMRLSFDYIDRVSEQVVTAYQSERDRWLLTQTAVRASRVRKLLAGDEVDVSALGYRLAQFHVAVIGWVPEPTKAGEGLVRLDRVGQTLATELGCTGRPLFVPFDEAVAWFWLPFGNRPEVRWSRLDIAGIDPTAHVAVGELEQGTDGFRTSHQQAAVARRVALTARPPHRVTLSERIGPIALMCGELDATRAWVRKVLGQLGTDERNNAVLRETLRVFLEHGGSYSTAAETLSLHRNTVQYRLNKAAELLPGPITERRADLELALRACDQLGSAVLAHG</sequence>
<dbReference type="EMBL" id="BAABJP010000024">
    <property type="protein sequence ID" value="GAA5161342.1"/>
    <property type="molecule type" value="Genomic_DNA"/>
</dbReference>
<dbReference type="Pfam" id="PF17853">
    <property type="entry name" value="GGDEF_2"/>
    <property type="match status" value="1"/>
</dbReference>
<proteinExistence type="inferred from homology"/>
<dbReference type="InterPro" id="IPR042070">
    <property type="entry name" value="PucR_C-HTH_sf"/>
</dbReference>
<gene>
    <name evidence="5" type="ORF">GCM10023321_45450</name>
</gene>
<dbReference type="InterPro" id="IPR041522">
    <property type="entry name" value="CdaR_GGDEF"/>
</dbReference>
<dbReference type="Pfam" id="PF13556">
    <property type="entry name" value="HTH_30"/>
    <property type="match status" value="1"/>
</dbReference>
<evidence type="ECO:0000259" key="2">
    <source>
        <dbReference type="Pfam" id="PF13556"/>
    </source>
</evidence>
<evidence type="ECO:0000259" key="3">
    <source>
        <dbReference type="Pfam" id="PF14361"/>
    </source>
</evidence>
<dbReference type="InterPro" id="IPR025736">
    <property type="entry name" value="PucR_C-HTH_dom"/>
</dbReference>
<keyword evidence="6" id="KW-1185">Reference proteome</keyword>